<evidence type="ECO:0000313" key="1">
    <source>
        <dbReference type="EMBL" id="MED6140437.1"/>
    </source>
</evidence>
<organism evidence="1 2">
    <name type="scientific">Stylosanthes scabra</name>
    <dbReference type="NCBI Taxonomy" id="79078"/>
    <lineage>
        <taxon>Eukaryota</taxon>
        <taxon>Viridiplantae</taxon>
        <taxon>Streptophyta</taxon>
        <taxon>Embryophyta</taxon>
        <taxon>Tracheophyta</taxon>
        <taxon>Spermatophyta</taxon>
        <taxon>Magnoliopsida</taxon>
        <taxon>eudicotyledons</taxon>
        <taxon>Gunneridae</taxon>
        <taxon>Pentapetalae</taxon>
        <taxon>rosids</taxon>
        <taxon>fabids</taxon>
        <taxon>Fabales</taxon>
        <taxon>Fabaceae</taxon>
        <taxon>Papilionoideae</taxon>
        <taxon>50 kb inversion clade</taxon>
        <taxon>dalbergioids sensu lato</taxon>
        <taxon>Dalbergieae</taxon>
        <taxon>Pterocarpus clade</taxon>
        <taxon>Stylosanthes</taxon>
    </lineage>
</organism>
<reference evidence="1 2" key="1">
    <citation type="journal article" date="2023" name="Plants (Basel)">
        <title>Bridging the Gap: Combining Genomics and Transcriptomics Approaches to Understand Stylosanthes scabra, an Orphan Legume from the Brazilian Caatinga.</title>
        <authorList>
            <person name="Ferreira-Neto J.R.C."/>
            <person name="da Silva M.D."/>
            <person name="Binneck E."/>
            <person name="de Melo N.F."/>
            <person name="da Silva R.H."/>
            <person name="de Melo A.L.T.M."/>
            <person name="Pandolfi V."/>
            <person name="Bustamante F.O."/>
            <person name="Brasileiro-Vidal A.C."/>
            <person name="Benko-Iseppon A.M."/>
        </authorList>
    </citation>
    <scope>NUCLEOTIDE SEQUENCE [LARGE SCALE GENOMIC DNA]</scope>
    <source>
        <tissue evidence="1">Leaves</tissue>
    </source>
</reference>
<comment type="caution">
    <text evidence="1">The sequence shown here is derived from an EMBL/GenBank/DDBJ whole genome shotgun (WGS) entry which is preliminary data.</text>
</comment>
<evidence type="ECO:0000313" key="2">
    <source>
        <dbReference type="Proteomes" id="UP001341840"/>
    </source>
</evidence>
<sequence length="110" mass="12267">MARRKSRASIELGVQAHSHTQNPFTLSLRLHNPITLSLPTLRRAPCLSHVHRRCRLLPSASCLSITTLASISSRRASLFHYYATAAAFAPSRLVVRAATLLRRLRVAFSH</sequence>
<protein>
    <submittedName>
        <fullName evidence="1">Uncharacterized protein</fullName>
    </submittedName>
</protein>
<dbReference type="EMBL" id="JASCZI010062390">
    <property type="protein sequence ID" value="MED6140437.1"/>
    <property type="molecule type" value="Genomic_DNA"/>
</dbReference>
<keyword evidence="2" id="KW-1185">Reference proteome</keyword>
<name>A0ABU6SVF9_9FABA</name>
<proteinExistence type="predicted"/>
<gene>
    <name evidence="1" type="ORF">PIB30_093220</name>
</gene>
<accession>A0ABU6SVF9</accession>
<dbReference type="Proteomes" id="UP001341840">
    <property type="component" value="Unassembled WGS sequence"/>
</dbReference>